<protein>
    <recommendedName>
        <fullName evidence="2">DNA polymerase III subunit delta</fullName>
        <ecNumber evidence="1">2.7.7.7</ecNumber>
    </recommendedName>
</protein>
<dbReference type="GO" id="GO:0003677">
    <property type="term" value="F:DNA binding"/>
    <property type="evidence" value="ECO:0007669"/>
    <property type="project" value="InterPro"/>
</dbReference>
<dbReference type="NCBIfam" id="TIGR01128">
    <property type="entry name" value="holA"/>
    <property type="match status" value="1"/>
</dbReference>
<dbReference type="Proteomes" id="UP000005387">
    <property type="component" value="Unassembled WGS sequence"/>
</dbReference>
<evidence type="ECO:0000256" key="2">
    <source>
        <dbReference type="ARBA" id="ARBA00017703"/>
    </source>
</evidence>
<dbReference type="Pfam" id="PF06144">
    <property type="entry name" value="DNA_pol3_delta"/>
    <property type="match status" value="1"/>
</dbReference>
<evidence type="ECO:0000256" key="4">
    <source>
        <dbReference type="ARBA" id="ARBA00022695"/>
    </source>
</evidence>
<dbReference type="Gene3D" id="1.10.8.60">
    <property type="match status" value="1"/>
</dbReference>
<feature type="domain" description="DNA polymerase III delta N-terminal" evidence="9">
    <location>
        <begin position="19"/>
        <end position="145"/>
    </location>
</feature>
<accession>E0I357</accession>
<gene>
    <name evidence="11" type="ORF">PaecuDRAFT_0232</name>
</gene>
<dbReference type="RefSeq" id="WP_006036250.1">
    <property type="nucleotide sequence ID" value="NZ_AEDD01000001.1"/>
</dbReference>
<feature type="domain" description="DNA polymerase III delta subunit-like C-terminal" evidence="10">
    <location>
        <begin position="220"/>
        <end position="340"/>
    </location>
</feature>
<keyword evidence="12" id="KW-1185">Reference proteome</keyword>
<dbReference type="SUPFAM" id="SSF52540">
    <property type="entry name" value="P-loop containing nucleoside triphosphate hydrolases"/>
    <property type="match status" value="1"/>
</dbReference>
<name>E0I357_9BACL</name>
<reference evidence="11 12" key="1">
    <citation type="submission" date="2010-07" db="EMBL/GenBank/DDBJ databases">
        <title>The draft genome of Paenibacillus curdlanolyticus YK9.</title>
        <authorList>
            <consortium name="US DOE Joint Genome Institute (JGI-PGF)"/>
            <person name="Lucas S."/>
            <person name="Copeland A."/>
            <person name="Lapidus A."/>
            <person name="Cheng J.-F."/>
            <person name="Bruce D."/>
            <person name="Goodwin L."/>
            <person name="Pitluck S."/>
            <person name="Land M.L."/>
            <person name="Hauser L."/>
            <person name="Chang Y.-J."/>
            <person name="Jeffries C."/>
            <person name="Anderson I.J."/>
            <person name="Johnson E."/>
            <person name="Loganathan U."/>
            <person name="Mulhopadhyay B."/>
            <person name="Kyrpides N."/>
            <person name="Woyke T.J."/>
        </authorList>
    </citation>
    <scope>NUCLEOTIDE SEQUENCE [LARGE SCALE GENOMIC DNA]</scope>
    <source>
        <strain evidence="11 12">YK9</strain>
    </source>
</reference>
<dbReference type="InterPro" id="IPR048466">
    <property type="entry name" value="DNA_pol3_delta-like_C"/>
</dbReference>
<evidence type="ECO:0000256" key="3">
    <source>
        <dbReference type="ARBA" id="ARBA00022679"/>
    </source>
</evidence>
<dbReference type="AlphaFoldDB" id="E0I357"/>
<proteinExistence type="inferred from homology"/>
<evidence type="ECO:0000259" key="10">
    <source>
        <dbReference type="Pfam" id="PF21694"/>
    </source>
</evidence>
<keyword evidence="4" id="KW-0548">Nucleotidyltransferase</keyword>
<organism evidence="11 12">
    <name type="scientific">Paenibacillus curdlanolyticus YK9</name>
    <dbReference type="NCBI Taxonomy" id="717606"/>
    <lineage>
        <taxon>Bacteria</taxon>
        <taxon>Bacillati</taxon>
        <taxon>Bacillota</taxon>
        <taxon>Bacilli</taxon>
        <taxon>Bacillales</taxon>
        <taxon>Paenibacillaceae</taxon>
        <taxon>Paenibacillus</taxon>
    </lineage>
</organism>
<dbReference type="eggNOG" id="COG1466">
    <property type="taxonomic scope" value="Bacteria"/>
</dbReference>
<evidence type="ECO:0000259" key="9">
    <source>
        <dbReference type="Pfam" id="PF06144"/>
    </source>
</evidence>
<evidence type="ECO:0000256" key="7">
    <source>
        <dbReference type="ARBA" id="ARBA00034754"/>
    </source>
</evidence>
<dbReference type="Gene3D" id="1.20.272.10">
    <property type="match status" value="1"/>
</dbReference>
<keyword evidence="5" id="KW-0235">DNA replication</keyword>
<dbReference type="GO" id="GO:0006261">
    <property type="term" value="P:DNA-templated DNA replication"/>
    <property type="evidence" value="ECO:0007669"/>
    <property type="project" value="TreeGrafter"/>
</dbReference>
<evidence type="ECO:0000256" key="6">
    <source>
        <dbReference type="ARBA" id="ARBA00022932"/>
    </source>
</evidence>
<evidence type="ECO:0000256" key="8">
    <source>
        <dbReference type="ARBA" id="ARBA00049244"/>
    </source>
</evidence>
<dbReference type="InterPro" id="IPR008921">
    <property type="entry name" value="DNA_pol3_clamp-load_cplx_C"/>
</dbReference>
<sequence>MEAKEAIKQINSGSVRPVYVAYGSDRYRIEQFANLMADKLFKPDERELGIVKFDTSETAIEEAAAEAETMPFFVERKLIMIRDASVLAAAGANAKEGKIEHRVERMLEYIDSPSDTTVILFLVYAEKLDERRKLVKKLKDQNALIAFNELDGPELRRWVVRRASEQNRVMTEDAADLLIARTGNRLQQLSQETDKLCLHAGVDGTIDTQSVELLTASTVEEDVFALIDAIASVQTSKALKLYRDLLQRREEPIKIAALLAVQLRLMLQVKELSGQQYSPQQMASQLGVHPFRVKLASEKASKFSIAGLSKQLGELAELDYRMKTGQIDKTLGVELFLLSFGNVQQLQQPSR</sequence>
<dbReference type="InterPro" id="IPR027417">
    <property type="entry name" value="P-loop_NTPase"/>
</dbReference>
<dbReference type="SUPFAM" id="SSF48019">
    <property type="entry name" value="post-AAA+ oligomerization domain-like"/>
    <property type="match status" value="1"/>
</dbReference>
<dbReference type="PANTHER" id="PTHR34388:SF1">
    <property type="entry name" value="DNA POLYMERASE III SUBUNIT DELTA"/>
    <property type="match status" value="1"/>
</dbReference>
<comment type="similarity">
    <text evidence="7">Belongs to the DNA polymerase HolA subunit family.</text>
</comment>
<keyword evidence="6" id="KW-0239">DNA-directed DNA polymerase</keyword>
<evidence type="ECO:0000256" key="1">
    <source>
        <dbReference type="ARBA" id="ARBA00012417"/>
    </source>
</evidence>
<dbReference type="InterPro" id="IPR010372">
    <property type="entry name" value="DNA_pol3_delta_N"/>
</dbReference>
<keyword evidence="3" id="KW-0808">Transferase</keyword>
<dbReference type="Gene3D" id="3.40.50.300">
    <property type="entry name" value="P-loop containing nucleotide triphosphate hydrolases"/>
    <property type="match status" value="1"/>
</dbReference>
<dbReference type="GO" id="GO:0009360">
    <property type="term" value="C:DNA polymerase III complex"/>
    <property type="evidence" value="ECO:0007669"/>
    <property type="project" value="InterPro"/>
</dbReference>
<dbReference type="STRING" id="717606.PaecuDRAFT_0232"/>
<evidence type="ECO:0000313" key="12">
    <source>
        <dbReference type="Proteomes" id="UP000005387"/>
    </source>
</evidence>
<evidence type="ECO:0000313" key="11">
    <source>
        <dbReference type="EMBL" id="EFM12721.1"/>
    </source>
</evidence>
<dbReference type="EMBL" id="AEDD01000001">
    <property type="protein sequence ID" value="EFM12721.1"/>
    <property type="molecule type" value="Genomic_DNA"/>
</dbReference>
<dbReference type="PANTHER" id="PTHR34388">
    <property type="entry name" value="DNA POLYMERASE III SUBUNIT DELTA"/>
    <property type="match status" value="1"/>
</dbReference>
<dbReference type="EC" id="2.7.7.7" evidence="1"/>
<dbReference type="Pfam" id="PF21694">
    <property type="entry name" value="DNA_pol3_delta_C"/>
    <property type="match status" value="1"/>
</dbReference>
<dbReference type="GO" id="GO:0003887">
    <property type="term" value="F:DNA-directed DNA polymerase activity"/>
    <property type="evidence" value="ECO:0007669"/>
    <property type="project" value="UniProtKB-KW"/>
</dbReference>
<evidence type="ECO:0000256" key="5">
    <source>
        <dbReference type="ARBA" id="ARBA00022705"/>
    </source>
</evidence>
<comment type="catalytic activity">
    <reaction evidence="8">
        <text>DNA(n) + a 2'-deoxyribonucleoside 5'-triphosphate = DNA(n+1) + diphosphate</text>
        <dbReference type="Rhea" id="RHEA:22508"/>
        <dbReference type="Rhea" id="RHEA-COMP:17339"/>
        <dbReference type="Rhea" id="RHEA-COMP:17340"/>
        <dbReference type="ChEBI" id="CHEBI:33019"/>
        <dbReference type="ChEBI" id="CHEBI:61560"/>
        <dbReference type="ChEBI" id="CHEBI:173112"/>
        <dbReference type="EC" id="2.7.7.7"/>
    </reaction>
</comment>
<dbReference type="OrthoDB" id="9775929at2"/>
<dbReference type="InterPro" id="IPR005790">
    <property type="entry name" value="DNA_polIII_delta"/>
</dbReference>